<evidence type="ECO:0000256" key="6">
    <source>
        <dbReference type="RuleBase" id="RU003887"/>
    </source>
</evidence>
<evidence type="ECO:0000259" key="7">
    <source>
        <dbReference type="SMART" id="SM00363"/>
    </source>
</evidence>
<accession>A0A7Y9DUE6</accession>
<evidence type="ECO:0000256" key="2">
    <source>
        <dbReference type="ARBA" id="ARBA00008348"/>
    </source>
</evidence>
<dbReference type="InterPro" id="IPR036986">
    <property type="entry name" value="S4_RNA-bd_sf"/>
</dbReference>
<keyword evidence="9" id="KW-1185">Reference proteome</keyword>
<comment type="catalytic activity">
    <reaction evidence="1">
        <text>a uridine in RNA = a pseudouridine in RNA</text>
        <dbReference type="Rhea" id="RHEA:48348"/>
        <dbReference type="Rhea" id="RHEA-COMP:12068"/>
        <dbReference type="Rhea" id="RHEA-COMP:12069"/>
        <dbReference type="ChEBI" id="CHEBI:65314"/>
        <dbReference type="ChEBI" id="CHEBI:65315"/>
    </reaction>
</comment>
<dbReference type="EMBL" id="JACCBN010000001">
    <property type="protein sequence ID" value="NYD35728.1"/>
    <property type="molecule type" value="Genomic_DNA"/>
</dbReference>
<dbReference type="SUPFAM" id="SSF55120">
    <property type="entry name" value="Pseudouridine synthase"/>
    <property type="match status" value="1"/>
</dbReference>
<dbReference type="InterPro" id="IPR006145">
    <property type="entry name" value="PsdUridine_synth_RsuA/RluA"/>
</dbReference>
<evidence type="ECO:0000256" key="1">
    <source>
        <dbReference type="ARBA" id="ARBA00000073"/>
    </source>
</evidence>
<keyword evidence="4 6" id="KW-0413">Isomerase</keyword>
<organism evidence="8 9">
    <name type="scientific">Actinomycetospora corticicola</name>
    <dbReference type="NCBI Taxonomy" id="663602"/>
    <lineage>
        <taxon>Bacteria</taxon>
        <taxon>Bacillati</taxon>
        <taxon>Actinomycetota</taxon>
        <taxon>Actinomycetes</taxon>
        <taxon>Pseudonocardiales</taxon>
        <taxon>Pseudonocardiaceae</taxon>
        <taxon>Actinomycetospora</taxon>
    </lineage>
</organism>
<protein>
    <recommendedName>
        <fullName evidence="6">Pseudouridine synthase</fullName>
        <ecNumber evidence="6">5.4.99.-</ecNumber>
    </recommendedName>
</protein>
<name>A0A7Y9DUE6_9PSEU</name>
<dbReference type="RefSeq" id="WP_179793520.1">
    <property type="nucleotide sequence ID" value="NZ_BAABHP010000017.1"/>
</dbReference>
<dbReference type="PROSITE" id="PS50889">
    <property type="entry name" value="S4"/>
    <property type="match status" value="1"/>
</dbReference>
<dbReference type="Gene3D" id="3.10.290.10">
    <property type="entry name" value="RNA-binding S4 domain"/>
    <property type="match status" value="1"/>
</dbReference>
<feature type="domain" description="RNA-binding S4" evidence="7">
    <location>
        <begin position="8"/>
        <end position="67"/>
    </location>
</feature>
<dbReference type="GO" id="GO:0000455">
    <property type="term" value="P:enzyme-directed rRNA pseudouridine synthesis"/>
    <property type="evidence" value="ECO:0007669"/>
    <property type="project" value="UniProtKB-ARBA"/>
</dbReference>
<dbReference type="Pfam" id="PF01479">
    <property type="entry name" value="S4"/>
    <property type="match status" value="1"/>
</dbReference>
<comment type="similarity">
    <text evidence="2 6">Belongs to the pseudouridine synthase RsuA family.</text>
</comment>
<dbReference type="EC" id="5.4.99.-" evidence="6"/>
<dbReference type="GO" id="GO:0005829">
    <property type="term" value="C:cytosol"/>
    <property type="evidence" value="ECO:0007669"/>
    <property type="project" value="UniProtKB-ARBA"/>
</dbReference>
<comment type="caution">
    <text evidence="8">The sequence shown here is derived from an EMBL/GenBank/DDBJ whole genome shotgun (WGS) entry which is preliminary data.</text>
</comment>
<keyword evidence="3 5" id="KW-0694">RNA-binding</keyword>
<dbReference type="FunFam" id="3.10.290.10:FF:000003">
    <property type="entry name" value="Pseudouridine synthase"/>
    <property type="match status" value="1"/>
</dbReference>
<reference evidence="8 9" key="1">
    <citation type="submission" date="2020-07" db="EMBL/GenBank/DDBJ databases">
        <title>Sequencing the genomes of 1000 actinobacteria strains.</title>
        <authorList>
            <person name="Klenk H.-P."/>
        </authorList>
    </citation>
    <scope>NUCLEOTIDE SEQUENCE [LARGE SCALE GENOMIC DNA]</scope>
    <source>
        <strain evidence="8 9">DSM 45772</strain>
    </source>
</reference>
<dbReference type="InterPro" id="IPR042092">
    <property type="entry name" value="PsdUridine_s_RsuA/RluB/E/F_cat"/>
</dbReference>
<dbReference type="InterPro" id="IPR000748">
    <property type="entry name" value="PsdUridine_synth_RsuA/RluB/E/F"/>
</dbReference>
<dbReference type="InterPro" id="IPR020094">
    <property type="entry name" value="TruA/RsuA/RluB/E/F_N"/>
</dbReference>
<dbReference type="NCBIfam" id="TIGR00093">
    <property type="entry name" value="pseudouridine synthase"/>
    <property type="match status" value="1"/>
</dbReference>
<dbReference type="SMART" id="SM00363">
    <property type="entry name" value="S4"/>
    <property type="match status" value="1"/>
</dbReference>
<dbReference type="PROSITE" id="PS01149">
    <property type="entry name" value="PSI_RSU"/>
    <property type="match status" value="1"/>
</dbReference>
<evidence type="ECO:0000313" key="9">
    <source>
        <dbReference type="Proteomes" id="UP000535890"/>
    </source>
</evidence>
<sequence>MTEGEQGVRLQKVLSEAGVASRRQAEILMRQGRVEVDGKVVTEMGRRVDPEVNVIHVDGSRIVTDVETVHLALNKPEGMLSTMWDGEGRRCVGDVVLEKAGSTKGLFHVGRLDAATEGLLLLTNDGELANRLMHPSYEVPKTYLAEIRTPIAKDLGKRLREGVELDDGPAAVDSFKVIDRSGARVMVEVVLHEGRNRIVRRIFEAVDKPVERLVRTAVGDVRLGDQRPGTLRKLGRDEVGALYHAVGL</sequence>
<dbReference type="InterPro" id="IPR050343">
    <property type="entry name" value="RsuA_PseudoU_synthase"/>
</dbReference>
<dbReference type="AlphaFoldDB" id="A0A7Y9DUE6"/>
<evidence type="ECO:0000256" key="4">
    <source>
        <dbReference type="ARBA" id="ARBA00023235"/>
    </source>
</evidence>
<dbReference type="InterPro" id="IPR002942">
    <property type="entry name" value="S4_RNA-bd"/>
</dbReference>
<dbReference type="FunFam" id="3.30.70.1560:FF:000001">
    <property type="entry name" value="Pseudouridine synthase"/>
    <property type="match status" value="1"/>
</dbReference>
<proteinExistence type="inferred from homology"/>
<dbReference type="CDD" id="cd02870">
    <property type="entry name" value="PseudoU_synth_RsuA_like"/>
    <property type="match status" value="1"/>
</dbReference>
<dbReference type="PANTHER" id="PTHR47683:SF2">
    <property type="entry name" value="RNA-BINDING S4 DOMAIN-CONTAINING PROTEIN"/>
    <property type="match status" value="1"/>
</dbReference>
<gene>
    <name evidence="8" type="ORF">BJ983_001830</name>
</gene>
<dbReference type="Gene3D" id="3.30.70.580">
    <property type="entry name" value="Pseudouridine synthase I, catalytic domain, N-terminal subdomain"/>
    <property type="match status" value="1"/>
</dbReference>
<dbReference type="Pfam" id="PF00849">
    <property type="entry name" value="PseudoU_synth_2"/>
    <property type="match status" value="1"/>
</dbReference>
<dbReference type="Proteomes" id="UP000535890">
    <property type="component" value="Unassembled WGS sequence"/>
</dbReference>
<dbReference type="SUPFAM" id="SSF55174">
    <property type="entry name" value="Alpha-L RNA-binding motif"/>
    <property type="match status" value="1"/>
</dbReference>
<dbReference type="GO" id="GO:0120159">
    <property type="term" value="F:rRNA pseudouridine synthase activity"/>
    <property type="evidence" value="ECO:0007669"/>
    <property type="project" value="UniProtKB-ARBA"/>
</dbReference>
<dbReference type="CDD" id="cd00165">
    <property type="entry name" value="S4"/>
    <property type="match status" value="1"/>
</dbReference>
<evidence type="ECO:0000256" key="3">
    <source>
        <dbReference type="ARBA" id="ARBA00022884"/>
    </source>
</evidence>
<evidence type="ECO:0000256" key="5">
    <source>
        <dbReference type="PROSITE-ProRule" id="PRU00182"/>
    </source>
</evidence>
<dbReference type="InterPro" id="IPR020103">
    <property type="entry name" value="PsdUridine_synth_cat_dom_sf"/>
</dbReference>
<dbReference type="InterPro" id="IPR018496">
    <property type="entry name" value="PsdUridine_synth_RsuA/RluB_CS"/>
</dbReference>
<dbReference type="Gene3D" id="3.30.70.1560">
    <property type="entry name" value="Alpha-L RNA-binding motif"/>
    <property type="match status" value="1"/>
</dbReference>
<dbReference type="GO" id="GO:0003723">
    <property type="term" value="F:RNA binding"/>
    <property type="evidence" value="ECO:0007669"/>
    <property type="project" value="UniProtKB-KW"/>
</dbReference>
<evidence type="ECO:0000313" key="8">
    <source>
        <dbReference type="EMBL" id="NYD35728.1"/>
    </source>
</evidence>
<dbReference type="PANTHER" id="PTHR47683">
    <property type="entry name" value="PSEUDOURIDINE SYNTHASE FAMILY PROTEIN-RELATED"/>
    <property type="match status" value="1"/>
</dbReference>